<evidence type="ECO:0000313" key="2">
    <source>
        <dbReference type="EMBL" id="MDQ0114305.1"/>
    </source>
</evidence>
<accession>A0ABT9U3U6</accession>
<organism evidence="2 3">
    <name type="scientific">Paenibacillus harenae</name>
    <dbReference type="NCBI Taxonomy" id="306543"/>
    <lineage>
        <taxon>Bacteria</taxon>
        <taxon>Bacillati</taxon>
        <taxon>Bacillota</taxon>
        <taxon>Bacilli</taxon>
        <taxon>Bacillales</taxon>
        <taxon>Paenibacillaceae</taxon>
        <taxon>Paenibacillus</taxon>
    </lineage>
</organism>
<proteinExistence type="predicted"/>
<keyword evidence="1" id="KW-1133">Transmembrane helix</keyword>
<protein>
    <submittedName>
        <fullName evidence="2">Uncharacterized protein</fullName>
    </submittedName>
</protein>
<dbReference type="EMBL" id="JAUSSU010000007">
    <property type="protein sequence ID" value="MDQ0114305.1"/>
    <property type="molecule type" value="Genomic_DNA"/>
</dbReference>
<sequence length="36" mass="4248">MKSCWNWPFIITWGLAGIFSAMFWVGVIWLISLMIE</sequence>
<feature type="transmembrane region" description="Helical" evidence="1">
    <location>
        <begin position="6"/>
        <end position="31"/>
    </location>
</feature>
<keyword evidence="1" id="KW-0812">Transmembrane</keyword>
<keyword evidence="3" id="KW-1185">Reference proteome</keyword>
<keyword evidence="1" id="KW-0472">Membrane</keyword>
<evidence type="ECO:0000256" key="1">
    <source>
        <dbReference type="SAM" id="Phobius"/>
    </source>
</evidence>
<dbReference type="Proteomes" id="UP001229346">
    <property type="component" value="Unassembled WGS sequence"/>
</dbReference>
<gene>
    <name evidence="2" type="ORF">J2T15_003760</name>
</gene>
<name>A0ABT9U3U6_PAEHA</name>
<comment type="caution">
    <text evidence="2">The sequence shown here is derived from an EMBL/GenBank/DDBJ whole genome shotgun (WGS) entry which is preliminary data.</text>
</comment>
<reference evidence="2 3" key="1">
    <citation type="submission" date="2023-07" db="EMBL/GenBank/DDBJ databases">
        <title>Sorghum-associated microbial communities from plants grown in Nebraska, USA.</title>
        <authorList>
            <person name="Schachtman D."/>
        </authorList>
    </citation>
    <scope>NUCLEOTIDE SEQUENCE [LARGE SCALE GENOMIC DNA]</scope>
    <source>
        <strain evidence="2 3">CC482</strain>
    </source>
</reference>
<evidence type="ECO:0000313" key="3">
    <source>
        <dbReference type="Proteomes" id="UP001229346"/>
    </source>
</evidence>